<feature type="region of interest" description="Disordered" evidence="2">
    <location>
        <begin position="208"/>
        <end position="230"/>
    </location>
</feature>
<evidence type="ECO:0000256" key="2">
    <source>
        <dbReference type="SAM" id="MobiDB-lite"/>
    </source>
</evidence>
<accession>A0A4R7V5V4</accession>
<dbReference type="Pfam" id="PF12697">
    <property type="entry name" value="Abhydrolase_6"/>
    <property type="match status" value="1"/>
</dbReference>
<dbReference type="PRINTS" id="PR00111">
    <property type="entry name" value="ABHYDROLASE"/>
</dbReference>
<dbReference type="InterPro" id="IPR050266">
    <property type="entry name" value="AB_hydrolase_sf"/>
</dbReference>
<proteinExistence type="predicted"/>
<dbReference type="InterPro" id="IPR029058">
    <property type="entry name" value="AB_hydrolase_fold"/>
</dbReference>
<evidence type="ECO:0000313" key="4">
    <source>
        <dbReference type="EMBL" id="TDV44799.1"/>
    </source>
</evidence>
<evidence type="ECO:0000256" key="1">
    <source>
        <dbReference type="ARBA" id="ARBA00022801"/>
    </source>
</evidence>
<reference evidence="4 5" key="1">
    <citation type="submission" date="2019-03" db="EMBL/GenBank/DDBJ databases">
        <title>Genomic Encyclopedia of Archaeal and Bacterial Type Strains, Phase II (KMG-II): from individual species to whole genera.</title>
        <authorList>
            <person name="Goeker M."/>
        </authorList>
    </citation>
    <scope>NUCLEOTIDE SEQUENCE [LARGE SCALE GENOMIC DNA]</scope>
    <source>
        <strain evidence="4 5">DSM 45499</strain>
    </source>
</reference>
<dbReference type="InterPro" id="IPR000073">
    <property type="entry name" value="AB_hydrolase_1"/>
</dbReference>
<organism evidence="4 5">
    <name type="scientific">Actinophytocola oryzae</name>
    <dbReference type="NCBI Taxonomy" id="502181"/>
    <lineage>
        <taxon>Bacteria</taxon>
        <taxon>Bacillati</taxon>
        <taxon>Actinomycetota</taxon>
        <taxon>Actinomycetes</taxon>
        <taxon>Pseudonocardiales</taxon>
        <taxon>Pseudonocardiaceae</taxon>
    </lineage>
</organism>
<protein>
    <submittedName>
        <fullName evidence="4">Pimeloyl-ACP methyl ester carboxylesterase</fullName>
    </submittedName>
</protein>
<sequence length="347" mass="37183">MVDGIVSSRITTPRLTAQVLEVPERAGEPVVFVHGNVSSGLFWQRQMLALPAGYRPIAVDLRGFGGSDPLPVDATRGLRDYSEDVESVCAALELSDAHFVGWSMGGGVVMRLLRDRPTLVRTLTLVNPVSPYGFGGTRDAEGTLISPDGACAGAAGANPDFVRRLSEGDRTDADPFSPRNVMRTFYVKPPFVVPDEDELVESMLSTVTGEDNYPGDGRESQTWPGAAPGTRGVLNTMAPNYFRLDDLHTVEPKPPILWLRGADDQIVSDTSMFDLAYLGQLGAIPGWPGAETHPPQPMVTQTRAVLDQYAAAGGTYEEVVIANSGHSPHLEAPAEFAAALSRGLAMH</sequence>
<dbReference type="Proteomes" id="UP000294927">
    <property type="component" value="Unassembled WGS sequence"/>
</dbReference>
<gene>
    <name evidence="4" type="ORF">CLV71_11357</name>
</gene>
<dbReference type="PANTHER" id="PTHR43798">
    <property type="entry name" value="MONOACYLGLYCEROL LIPASE"/>
    <property type="match status" value="1"/>
</dbReference>
<dbReference type="PANTHER" id="PTHR43798:SF31">
    <property type="entry name" value="AB HYDROLASE SUPERFAMILY PROTEIN YCLE"/>
    <property type="match status" value="1"/>
</dbReference>
<comment type="caution">
    <text evidence="4">The sequence shown here is derived from an EMBL/GenBank/DDBJ whole genome shotgun (WGS) entry which is preliminary data.</text>
</comment>
<dbReference type="EMBL" id="SOCP01000013">
    <property type="protein sequence ID" value="TDV44799.1"/>
    <property type="molecule type" value="Genomic_DNA"/>
</dbReference>
<evidence type="ECO:0000313" key="5">
    <source>
        <dbReference type="Proteomes" id="UP000294927"/>
    </source>
</evidence>
<dbReference type="GO" id="GO:0016787">
    <property type="term" value="F:hydrolase activity"/>
    <property type="evidence" value="ECO:0007669"/>
    <property type="project" value="UniProtKB-KW"/>
</dbReference>
<feature type="domain" description="AB hydrolase-1" evidence="3">
    <location>
        <begin position="30"/>
        <end position="339"/>
    </location>
</feature>
<dbReference type="RefSeq" id="WP_166664316.1">
    <property type="nucleotide sequence ID" value="NZ_SOCP01000013.1"/>
</dbReference>
<name>A0A4R7V5V4_9PSEU</name>
<keyword evidence="1" id="KW-0378">Hydrolase</keyword>
<dbReference type="SUPFAM" id="SSF53474">
    <property type="entry name" value="alpha/beta-Hydrolases"/>
    <property type="match status" value="1"/>
</dbReference>
<dbReference type="GO" id="GO:0016020">
    <property type="term" value="C:membrane"/>
    <property type="evidence" value="ECO:0007669"/>
    <property type="project" value="TreeGrafter"/>
</dbReference>
<evidence type="ECO:0000259" key="3">
    <source>
        <dbReference type="Pfam" id="PF12697"/>
    </source>
</evidence>
<dbReference type="AlphaFoldDB" id="A0A4R7V5V4"/>
<keyword evidence="5" id="KW-1185">Reference proteome</keyword>
<dbReference type="Gene3D" id="3.40.50.1820">
    <property type="entry name" value="alpha/beta hydrolase"/>
    <property type="match status" value="1"/>
</dbReference>